<accession>A0AA37SW13</accession>
<keyword evidence="2" id="KW-1185">Reference proteome</keyword>
<evidence type="ECO:0000313" key="1">
    <source>
        <dbReference type="EMBL" id="GLR69135.1"/>
    </source>
</evidence>
<name>A0AA37SW13_9ALTE</name>
<dbReference type="AlphaFoldDB" id="A0AA37SW13"/>
<organism evidence="1 2">
    <name type="scientific">Agaribacter marinus</name>
    <dbReference type="NCBI Taxonomy" id="1431249"/>
    <lineage>
        <taxon>Bacteria</taxon>
        <taxon>Pseudomonadati</taxon>
        <taxon>Pseudomonadota</taxon>
        <taxon>Gammaproteobacteria</taxon>
        <taxon>Alteromonadales</taxon>
        <taxon>Alteromonadaceae</taxon>
        <taxon>Agaribacter</taxon>
    </lineage>
</organism>
<proteinExistence type="predicted"/>
<gene>
    <name evidence="1" type="ORF">GCM10007852_00430</name>
</gene>
<dbReference type="Proteomes" id="UP001156601">
    <property type="component" value="Unassembled WGS sequence"/>
</dbReference>
<sequence length="57" mass="6912">MPRDITVILERKSDIGWQLVLSMIRNDYFNSERPQENWLNSSMYINEYYPKPIYIGI</sequence>
<protein>
    <submittedName>
        <fullName evidence="1">Uncharacterized protein</fullName>
    </submittedName>
</protein>
<dbReference type="EMBL" id="BSOT01000001">
    <property type="protein sequence ID" value="GLR69135.1"/>
    <property type="molecule type" value="Genomic_DNA"/>
</dbReference>
<reference evidence="1" key="2">
    <citation type="submission" date="2023-01" db="EMBL/GenBank/DDBJ databases">
        <title>Draft genome sequence of Agaribacter marinus strain NBRC 110023.</title>
        <authorList>
            <person name="Sun Q."/>
            <person name="Mori K."/>
        </authorList>
    </citation>
    <scope>NUCLEOTIDE SEQUENCE</scope>
    <source>
        <strain evidence="1">NBRC 110023</strain>
    </source>
</reference>
<comment type="caution">
    <text evidence="1">The sequence shown here is derived from an EMBL/GenBank/DDBJ whole genome shotgun (WGS) entry which is preliminary data.</text>
</comment>
<evidence type="ECO:0000313" key="2">
    <source>
        <dbReference type="Proteomes" id="UP001156601"/>
    </source>
</evidence>
<reference evidence="1" key="1">
    <citation type="journal article" date="2014" name="Int. J. Syst. Evol. Microbiol.">
        <title>Complete genome sequence of Corynebacterium casei LMG S-19264T (=DSM 44701T), isolated from a smear-ripened cheese.</title>
        <authorList>
            <consortium name="US DOE Joint Genome Institute (JGI-PGF)"/>
            <person name="Walter F."/>
            <person name="Albersmeier A."/>
            <person name="Kalinowski J."/>
            <person name="Ruckert C."/>
        </authorList>
    </citation>
    <scope>NUCLEOTIDE SEQUENCE</scope>
    <source>
        <strain evidence="1">NBRC 110023</strain>
    </source>
</reference>